<feature type="transmembrane region" description="Helical" evidence="1">
    <location>
        <begin position="12"/>
        <end position="30"/>
    </location>
</feature>
<dbReference type="Pfam" id="PF19040">
    <property type="entry name" value="SGNH"/>
    <property type="match status" value="1"/>
</dbReference>
<feature type="domain" description="Acyltransferase 3" evidence="2">
    <location>
        <begin position="39"/>
        <end position="394"/>
    </location>
</feature>
<feature type="transmembrane region" description="Helical" evidence="1">
    <location>
        <begin position="293"/>
        <end position="312"/>
    </location>
</feature>
<dbReference type="FunCoup" id="E3M5C0">
    <property type="interactions" value="11"/>
</dbReference>
<dbReference type="Proteomes" id="UP000008281">
    <property type="component" value="Unassembled WGS sequence"/>
</dbReference>
<evidence type="ECO:0000259" key="2">
    <source>
        <dbReference type="Pfam" id="PF01757"/>
    </source>
</evidence>
<evidence type="ECO:0000259" key="3">
    <source>
        <dbReference type="Pfam" id="PF19040"/>
    </source>
</evidence>
<dbReference type="KEGG" id="crq:GCK72_014931"/>
<gene>
    <name evidence="4" type="ORF">CRE_10884</name>
</gene>
<dbReference type="GO" id="GO:0016020">
    <property type="term" value="C:membrane"/>
    <property type="evidence" value="ECO:0007669"/>
    <property type="project" value="TreeGrafter"/>
</dbReference>
<feature type="transmembrane region" description="Helical" evidence="1">
    <location>
        <begin position="318"/>
        <end position="337"/>
    </location>
</feature>
<name>E3M5C0_CAERE</name>
<evidence type="ECO:0008006" key="6">
    <source>
        <dbReference type="Google" id="ProtNLM"/>
    </source>
</evidence>
<accession>E3M5C0</accession>
<evidence type="ECO:0000313" key="5">
    <source>
        <dbReference type="Proteomes" id="UP000008281"/>
    </source>
</evidence>
<sequence>MFKYCNSSFSPFSFLKTFLFISMQFSPFFSNSNQMKRDDLQGIRGLAIGAVIAFHFFPRWFPNGYIGVDMFFVLSGFLMTMIFGSKPITSESVYLFYYRRAKRILPLYLAIILIGSLLVFIVYPSTFVPMNMDSAWNSIFLYHNMAEHSDNNLYFKMLNQAEDIFTHTWSLCVEMQFYLLAPIIFLFLSFCTTGSMLTVFHLIIIVTSLGNHLMATEQVAFNSVFCRVWQFLIGSAVYFLSVELIELDTKTIKYTELLLEEQGDSDEEEKEENDEDDEVIFSKPRRNLSRSPLYILLWTSLLFLIFLSFAPWAIPASALRITCTFLSAIIILTGTLCETNPMKNRVLVYIGDISYSLYLVHWPIYVYVKHYYENQFPVYIIGILVSIILAIIISETFEKWYLKLGKQETLFMILICYISIVLIVFKRNEISSFVDNVKYGHEENLMGKVHSSYENITLKQAILLNKKWAREEYKNLVIPNCYPNKTEHGFCEFDKGNLTGDMTVFIVGNSLTPNLGSLVYKTFNNHAKVMYKYSNSYCEILTVASEKRCRKAHDTYEEEVFKKLPDVLFMLDRQDKLRRPIKGPVEKDEIFREALATLRKYENNVKKKIYMLESYTPSTNLPLSKFAQMLEEGKKVKQSLYKLDLSYLNALQRQEELVKKCSKCELIRISDILFNGNQTKNYDEETKLGYYYDGLHITPFAMNLILPLFQKASDNFS</sequence>
<keyword evidence="1" id="KW-0472">Membrane</keyword>
<keyword evidence="5" id="KW-1185">Reference proteome</keyword>
<dbReference type="RefSeq" id="XP_003108676.2">
    <property type="nucleotide sequence ID" value="XM_003108628.2"/>
</dbReference>
<feature type="transmembrane region" description="Helical" evidence="1">
    <location>
        <begin position="42"/>
        <end position="58"/>
    </location>
</feature>
<dbReference type="Pfam" id="PF01757">
    <property type="entry name" value="Acyl_transf_3"/>
    <property type="match status" value="1"/>
</dbReference>
<dbReference type="EMBL" id="DS268425">
    <property type="protein sequence ID" value="EFO92368.1"/>
    <property type="molecule type" value="Genomic_DNA"/>
</dbReference>
<proteinExistence type="predicted"/>
<organism evidence="5">
    <name type="scientific">Caenorhabditis remanei</name>
    <name type="common">Caenorhabditis vulgaris</name>
    <dbReference type="NCBI Taxonomy" id="31234"/>
    <lineage>
        <taxon>Eukaryota</taxon>
        <taxon>Metazoa</taxon>
        <taxon>Ecdysozoa</taxon>
        <taxon>Nematoda</taxon>
        <taxon>Chromadorea</taxon>
        <taxon>Rhabditida</taxon>
        <taxon>Rhabditina</taxon>
        <taxon>Rhabditomorpha</taxon>
        <taxon>Rhabditoidea</taxon>
        <taxon>Rhabditidae</taxon>
        <taxon>Peloderinae</taxon>
        <taxon>Caenorhabditis</taxon>
    </lineage>
</organism>
<dbReference type="InterPro" id="IPR002656">
    <property type="entry name" value="Acyl_transf_3_dom"/>
</dbReference>
<feature type="transmembrane region" description="Helical" evidence="1">
    <location>
        <begin position="177"/>
        <end position="204"/>
    </location>
</feature>
<dbReference type="eggNOG" id="ENOG502R2I4">
    <property type="taxonomic scope" value="Eukaryota"/>
</dbReference>
<dbReference type="STRING" id="31234.E3M5C0"/>
<dbReference type="InParanoid" id="E3M5C0"/>
<dbReference type="InterPro" id="IPR050879">
    <property type="entry name" value="Acyltransferase_3"/>
</dbReference>
<feature type="transmembrane region" description="Helical" evidence="1">
    <location>
        <begin position="105"/>
        <end position="123"/>
    </location>
</feature>
<keyword evidence="1" id="KW-0812">Transmembrane</keyword>
<dbReference type="GO" id="GO:0016747">
    <property type="term" value="F:acyltransferase activity, transferring groups other than amino-acyl groups"/>
    <property type="evidence" value="ECO:0007669"/>
    <property type="project" value="InterPro"/>
</dbReference>
<dbReference type="CTD" id="9799896"/>
<dbReference type="PANTHER" id="PTHR23028:SF115">
    <property type="entry name" value="ACYL_TRANSF_3 DOMAIN-CONTAINING PROTEIN-RELATED"/>
    <property type="match status" value="1"/>
</dbReference>
<reference evidence="4" key="1">
    <citation type="submission" date="2007-07" db="EMBL/GenBank/DDBJ databases">
        <title>PCAP assembly of the Caenorhabditis remanei genome.</title>
        <authorList>
            <consortium name="The Caenorhabditis remanei Sequencing Consortium"/>
            <person name="Wilson R.K."/>
        </authorList>
    </citation>
    <scope>NUCLEOTIDE SEQUENCE [LARGE SCALE GENOMIC DNA]</scope>
    <source>
        <strain evidence="4">PB4641</strain>
    </source>
</reference>
<feature type="transmembrane region" description="Helical" evidence="1">
    <location>
        <begin position="376"/>
        <end position="397"/>
    </location>
</feature>
<dbReference type="InterPro" id="IPR043968">
    <property type="entry name" value="SGNH"/>
</dbReference>
<protein>
    <recommendedName>
        <fullName evidence="6">Acyl_transf_3 domain-containing protein</fullName>
    </recommendedName>
</protein>
<dbReference type="AlphaFoldDB" id="E3M5C0"/>
<feature type="domain" description="SGNH" evidence="3">
    <location>
        <begin position="481"/>
        <end position="710"/>
    </location>
</feature>
<keyword evidence="1" id="KW-1133">Transmembrane helix</keyword>
<dbReference type="HOGENOM" id="CLU_005679_12_1_1"/>
<dbReference type="OrthoDB" id="92766at2759"/>
<dbReference type="OMA" id="NMDSAWN"/>
<evidence type="ECO:0000256" key="1">
    <source>
        <dbReference type="SAM" id="Phobius"/>
    </source>
</evidence>
<dbReference type="PANTHER" id="PTHR23028">
    <property type="entry name" value="ACETYLTRANSFERASE"/>
    <property type="match status" value="1"/>
</dbReference>
<dbReference type="GeneID" id="9799896"/>
<feature type="transmembrane region" description="Helical" evidence="1">
    <location>
        <begin position="346"/>
        <end position="364"/>
    </location>
</feature>
<feature type="transmembrane region" description="Helical" evidence="1">
    <location>
        <begin position="409"/>
        <end position="425"/>
    </location>
</feature>
<evidence type="ECO:0000313" key="4">
    <source>
        <dbReference type="EMBL" id="EFO92368.1"/>
    </source>
</evidence>
<dbReference type="GO" id="GO:0000271">
    <property type="term" value="P:polysaccharide biosynthetic process"/>
    <property type="evidence" value="ECO:0007669"/>
    <property type="project" value="TreeGrafter"/>
</dbReference>